<accession>A0A1C6SJW9</accession>
<dbReference type="AlphaFoldDB" id="A0A1C6SJW9"/>
<dbReference type="NCBIfam" id="TIGR00072">
    <property type="entry name" value="hydrog_prot"/>
    <property type="match status" value="1"/>
</dbReference>
<dbReference type="EMBL" id="FMHW01000002">
    <property type="protein sequence ID" value="SCL29718.1"/>
    <property type="molecule type" value="Genomic_DNA"/>
</dbReference>
<dbReference type="Pfam" id="PF01750">
    <property type="entry name" value="HycI"/>
    <property type="match status" value="1"/>
</dbReference>
<keyword evidence="7" id="KW-1185">Reference proteome</keyword>
<reference evidence="7" key="1">
    <citation type="submission" date="2016-06" db="EMBL/GenBank/DDBJ databases">
        <authorList>
            <person name="Varghese N."/>
            <person name="Submissions Spin"/>
        </authorList>
    </citation>
    <scope>NUCLEOTIDE SEQUENCE [LARGE SCALE GENOMIC DNA]</scope>
    <source>
        <strain evidence="7">DSM 43817</strain>
    </source>
</reference>
<gene>
    <name evidence="6" type="ORF">GA0074692_2785</name>
</gene>
<evidence type="ECO:0000256" key="2">
    <source>
        <dbReference type="ARBA" id="ARBA00022670"/>
    </source>
</evidence>
<keyword evidence="4" id="KW-0378">Hydrolase</keyword>
<dbReference type="SUPFAM" id="SSF53163">
    <property type="entry name" value="HybD-like"/>
    <property type="match status" value="1"/>
</dbReference>
<evidence type="ECO:0000256" key="1">
    <source>
        <dbReference type="ARBA" id="ARBA00006814"/>
    </source>
</evidence>
<evidence type="ECO:0000313" key="7">
    <source>
        <dbReference type="Proteomes" id="UP000198959"/>
    </source>
</evidence>
<dbReference type="GO" id="GO:0008047">
    <property type="term" value="F:enzyme activator activity"/>
    <property type="evidence" value="ECO:0007669"/>
    <property type="project" value="InterPro"/>
</dbReference>
<sequence>MRSDGGGRVLIAGIGNIFLGDDAFGVEVVRRLRDAVLPPGVEVSDYGIRGMHLAYDLLDGRHDVLVMVDALPLNEPPGTLAVLQVDLADPGWRLRPVDVLDSPAADAHGMDPESVLRLLCSLGGSVERVLVVGCQPAVLAEHMGLSTPVAAVVDEAVRTVVGIAQEEAARLTAATEPPGSCQQAAAGREVTTDA</sequence>
<evidence type="ECO:0000313" key="6">
    <source>
        <dbReference type="EMBL" id="SCL29718.1"/>
    </source>
</evidence>
<proteinExistence type="inferred from homology"/>
<protein>
    <submittedName>
        <fullName evidence="6">Hydrogenase maturation protease</fullName>
    </submittedName>
</protein>
<dbReference type="PANTHER" id="PTHR30302">
    <property type="entry name" value="HYDROGENASE 1 MATURATION PROTEASE"/>
    <property type="match status" value="1"/>
</dbReference>
<evidence type="ECO:0000256" key="5">
    <source>
        <dbReference type="SAM" id="MobiDB-lite"/>
    </source>
</evidence>
<dbReference type="InterPro" id="IPR023430">
    <property type="entry name" value="Pept_HybD-like_dom_sf"/>
</dbReference>
<dbReference type="RefSeq" id="WP_091644448.1">
    <property type="nucleotide sequence ID" value="NZ_FMHW01000002.1"/>
</dbReference>
<dbReference type="Proteomes" id="UP000198959">
    <property type="component" value="Unassembled WGS sequence"/>
</dbReference>
<dbReference type="STRING" id="145854.GA0074692_2785"/>
<dbReference type="PRINTS" id="PR00446">
    <property type="entry name" value="HYDRGNUPTAKE"/>
</dbReference>
<keyword evidence="3" id="KW-0064">Aspartyl protease</keyword>
<dbReference type="PANTHER" id="PTHR30302:SF1">
    <property type="entry name" value="HYDROGENASE 2 MATURATION PROTEASE"/>
    <property type="match status" value="1"/>
</dbReference>
<dbReference type="OrthoDB" id="3828930at2"/>
<dbReference type="GO" id="GO:0016485">
    <property type="term" value="P:protein processing"/>
    <property type="evidence" value="ECO:0007669"/>
    <property type="project" value="TreeGrafter"/>
</dbReference>
<name>A0A1C6SJW9_9ACTN</name>
<dbReference type="Gene3D" id="3.40.50.1450">
    <property type="entry name" value="HybD-like"/>
    <property type="match status" value="1"/>
</dbReference>
<keyword evidence="2 6" id="KW-0645">Protease</keyword>
<organism evidence="6 7">
    <name type="scientific">Micromonospora pallida</name>
    <dbReference type="NCBI Taxonomy" id="145854"/>
    <lineage>
        <taxon>Bacteria</taxon>
        <taxon>Bacillati</taxon>
        <taxon>Actinomycetota</taxon>
        <taxon>Actinomycetes</taxon>
        <taxon>Micromonosporales</taxon>
        <taxon>Micromonosporaceae</taxon>
        <taxon>Micromonospora</taxon>
    </lineage>
</organism>
<evidence type="ECO:0000256" key="4">
    <source>
        <dbReference type="ARBA" id="ARBA00022801"/>
    </source>
</evidence>
<evidence type="ECO:0000256" key="3">
    <source>
        <dbReference type="ARBA" id="ARBA00022750"/>
    </source>
</evidence>
<dbReference type="InterPro" id="IPR000671">
    <property type="entry name" value="Peptidase_A31"/>
</dbReference>
<feature type="region of interest" description="Disordered" evidence="5">
    <location>
        <begin position="174"/>
        <end position="194"/>
    </location>
</feature>
<dbReference type="GO" id="GO:0004190">
    <property type="term" value="F:aspartic-type endopeptidase activity"/>
    <property type="evidence" value="ECO:0007669"/>
    <property type="project" value="UniProtKB-KW"/>
</dbReference>
<comment type="similarity">
    <text evidence="1">Belongs to the peptidase A31 family.</text>
</comment>